<evidence type="ECO:0000313" key="1">
    <source>
        <dbReference type="EMBL" id="BDS15145.1"/>
    </source>
</evidence>
<dbReference type="KEGG" id="aup:AsAng_0059290"/>
<proteinExistence type="predicted"/>
<sequence length="34" mass="3823">MGKICHYSLDIKAQINPNLFNEHNEVVISPDVIA</sequence>
<accession>A0A916DWW6</accession>
<dbReference type="EMBL" id="AP026867">
    <property type="protein sequence ID" value="BDS15145.1"/>
    <property type="molecule type" value="Genomic_DNA"/>
</dbReference>
<organism evidence="1 2">
    <name type="scientific">Aureispira anguillae</name>
    <dbReference type="NCBI Taxonomy" id="2864201"/>
    <lineage>
        <taxon>Bacteria</taxon>
        <taxon>Pseudomonadati</taxon>
        <taxon>Bacteroidota</taxon>
        <taxon>Saprospiria</taxon>
        <taxon>Saprospirales</taxon>
        <taxon>Saprospiraceae</taxon>
        <taxon>Aureispira</taxon>
    </lineage>
</organism>
<gene>
    <name evidence="1" type="ORF">AsAng_0059290</name>
</gene>
<dbReference type="AlphaFoldDB" id="A0A916DWW6"/>
<name>A0A916DWW6_9BACT</name>
<protein>
    <submittedName>
        <fullName evidence="1">Uncharacterized protein</fullName>
    </submittedName>
</protein>
<evidence type="ECO:0000313" key="2">
    <source>
        <dbReference type="Proteomes" id="UP001060919"/>
    </source>
</evidence>
<dbReference type="Proteomes" id="UP001060919">
    <property type="component" value="Chromosome"/>
</dbReference>
<keyword evidence="2" id="KW-1185">Reference proteome</keyword>
<reference evidence="1" key="1">
    <citation type="submission" date="2022-09" db="EMBL/GenBank/DDBJ databases">
        <title>Aureispira anguillicida sp. nov., isolated from Leptocephalus of Japanese eel Anguilla japonica.</title>
        <authorList>
            <person name="Yuasa K."/>
            <person name="Mekata T."/>
            <person name="Ikunari K."/>
        </authorList>
    </citation>
    <scope>NUCLEOTIDE SEQUENCE</scope>
    <source>
        <strain evidence="1">EL160426</strain>
    </source>
</reference>